<feature type="region of interest" description="Disordered" evidence="22">
    <location>
        <begin position="362"/>
        <end position="390"/>
    </location>
</feature>
<dbReference type="eggNOG" id="KOG1933">
    <property type="taxonomic scope" value="Eukaryota"/>
</dbReference>
<dbReference type="InterPro" id="IPR014756">
    <property type="entry name" value="Ig_E-set"/>
</dbReference>
<dbReference type="Pfam" id="PF02752">
    <property type="entry name" value="Arrestin_C"/>
    <property type="match status" value="1"/>
</dbReference>
<keyword evidence="17" id="KW-0325">Glycoprotein</keyword>
<dbReference type="InterPro" id="IPR015943">
    <property type="entry name" value="WD40/YVTN_repeat-like_dom_sf"/>
</dbReference>
<dbReference type="PROSITE" id="PS50156">
    <property type="entry name" value="SSD"/>
    <property type="match status" value="1"/>
</dbReference>
<dbReference type="Pfam" id="PF00339">
    <property type="entry name" value="Arrestin_N"/>
    <property type="match status" value="1"/>
</dbReference>
<dbReference type="OMA" id="CHTVINS"/>
<dbReference type="PANTHER" id="PTHR46378:SF1">
    <property type="entry name" value="STEROL REGULATORY ELEMENT-BINDING PROTEIN CLEAVAGE-ACTIVATING PROTEIN"/>
    <property type="match status" value="1"/>
</dbReference>
<proteinExistence type="inferred from homology"/>
<dbReference type="VEuPathDB" id="FungiDB:HMPREF1544_09217"/>
<evidence type="ECO:0000256" key="23">
    <source>
        <dbReference type="SAM" id="Phobius"/>
    </source>
</evidence>
<feature type="transmembrane region" description="Helical" evidence="23">
    <location>
        <begin position="763"/>
        <end position="789"/>
    </location>
</feature>
<evidence type="ECO:0000256" key="3">
    <source>
        <dbReference type="ARBA" id="ARBA00004653"/>
    </source>
</evidence>
<feature type="transmembrane region" description="Helical" evidence="23">
    <location>
        <begin position="663"/>
        <end position="686"/>
    </location>
</feature>
<dbReference type="Pfam" id="PF00400">
    <property type="entry name" value="WD40"/>
    <property type="match status" value="1"/>
</dbReference>
<dbReference type="InParanoid" id="S2JN56"/>
<dbReference type="GO" id="GO:0032934">
    <property type="term" value="F:sterol binding"/>
    <property type="evidence" value="ECO:0007669"/>
    <property type="project" value="InterPro"/>
</dbReference>
<keyword evidence="18" id="KW-0753">Steroid metabolism</keyword>
<dbReference type="InterPro" id="IPR030225">
    <property type="entry name" value="SCAP"/>
</dbReference>
<comment type="similarity">
    <text evidence="4">Belongs to the WD repeat SCAP family.</text>
</comment>
<gene>
    <name evidence="25" type="ORF">HMPREF1544_09217</name>
</gene>
<keyword evidence="8 23" id="KW-0812">Transmembrane</keyword>
<feature type="repeat" description="WD" evidence="21">
    <location>
        <begin position="1308"/>
        <end position="1330"/>
    </location>
</feature>
<feature type="transmembrane region" description="Helical" evidence="23">
    <location>
        <begin position="692"/>
        <end position="719"/>
    </location>
</feature>
<dbReference type="InterPro" id="IPR036322">
    <property type="entry name" value="WD40_repeat_dom_sf"/>
</dbReference>
<dbReference type="Pfam" id="PF24006">
    <property type="entry name" value="SCAP_N"/>
    <property type="match status" value="1"/>
</dbReference>
<keyword evidence="11 23" id="KW-1133">Transmembrane helix</keyword>
<sequence>MNMLSNPIQLVHTSDFHINIENDHIILHGNVDESAGVMLRGSVVLNCHETTKVRSITLKFIGKAKVNWTEGLGSHQRHYKEEKTIIKHEWSFLPSNRKTYHLPEGHYKWDFELPLPGDLPESVEHDLGEVYYRLKAVVERPTFSMNYSDRKMLRVSRVLLPSSLELTQSMVISNIWVDKLSYDISVPSKVFSMGSLIPITFALMPIAQDLQVRSVSCVLKEYTTLSAEDHSKMEGRVIKHLRDENFASGPDPWTKTELLPVPDYTSHLIQTDSLCDLIKIKHKLKFTVSLTNADGHISELRAAIPVVIAEISPEEDENALPAYEDAWKSAPYDPQQVAALIARGDLPPSIAISAPNEAAFGANTTLSSSDTDDEDHTRPSTPIGGTVAPADGGLTLPWQGIDLSRVPSYTTAIRSNRLYSFSGSLPGYESLVAVPGHAHLWQHSTHVQAAPTTAQHVQPFFVVRQIYITDAANTTISKELLNTSLSIYQALTVSNKLREICATTQHRQCIIHSPLAVWNYDQHAIEKDTDIVRTINQHLHDLSKPTGLSLHPYATMGQVSLDDKGDFVSAKSIILTFILNNTTNTQRIWDDMVQHTIQQFPAVYTHPLHVEPCLLQYKLTLALPLTSFSPIKIATTLLFGMGLFVTVRTQFSKSTLLKSASGLGIAALFLAVACYTTTMGIFHYFFRTTIHVVPWFLQLLVCCTATLEHALFLTGAVVYKEKGIGIRERIGKGLQQVGVVMTTSLWGELFVLATGSTLNAPNVKAFCLFTSLALVVAYMLNLTLFVAVLSIDIKRAELADLGDEEFEKRDGHHHATSPAHFHNNSGKFKTRRAFNAFFLCLVILLLNFLSPNTHQTPESSLLPPSTAISMKQWSSISTQFWKALNPTYTSQTLQVHAPYVMILPPTLADDGQKQQLVHQLTTYYSDNFKALRQLMKQRSQQNSILDRFHPYLLLAYSVNIPSIILLFVLICIIMWMTPLIREQFMLPFLRKAFVRIVTLILRLLASITPLKTDVLIKKVENEYSEDGMHIGAISMQSRFNMLQNQNNVRNVSIKTLTGMHVADIRDMHASGHLIASIGQQDGKIVVWDGSKGDWIARLDKLKKMGGGLNGWVAVEKNKQHYRHLTSRQYQLSKKQDIKYLPHARCIQVDQDQRYIVAGFEYGLICVWNADAAHLIREFTVSQHQLEDRVIRLLFIEMDRSTAEPTNQQDTCFLSVHRNGKLREWNIHTGEMTQCIESGHTREITHTLIIPNNQHTDTNTFYIITASKDGTTQCWSRTPGQWTHLYTLTYHNMITSIAAQQLHNGMGILVTGSNDGAVQVWNLDSGTAICTLSKGGTVNKKINAAATAEVGGPLLQFSTVARSATPDDGTSTPHQHLVKSDHSDAVSQVVVTRIGNPEFEHDTCPGCHTVINSGFFVASCALDDSVHAWRLNRTALSKQEVGCSQCAKDYHRRQQPLYNARTTRPPTAGPVSALRSKQRKLHANTTNAASAAVGRMLYTSGDESESMCQQQQQHEMALSTLFLGKLSQEAGRGLVFCDNMVLAGCRRRHRLIEDVDFDEANGDWEVWFSSLQYYEPPPVEEDAALIPVITYNLEKDDDALSQQDNMASNQQGKEPGFNLRDQLLLNVFGIKKVRSSVSTASRPNTVSRKNVKSGLDSSVKTVQFEDIDDDTSATTITEEDYDDLEQDDDEEEAYNALPFANIRCVVPMNGHGLSCDYGNFIKVVTFGKKGDDDEKEEDVDEG</sequence>
<accession>S2JN56</accession>
<dbReference type="EMBL" id="KE124051">
    <property type="protein sequence ID" value="EPB84018.1"/>
    <property type="molecule type" value="Genomic_DNA"/>
</dbReference>
<evidence type="ECO:0000256" key="5">
    <source>
        <dbReference type="ARBA" id="ARBA00019541"/>
    </source>
</evidence>
<evidence type="ECO:0000256" key="11">
    <source>
        <dbReference type="ARBA" id="ARBA00022989"/>
    </source>
</evidence>
<protein>
    <recommendedName>
        <fullName evidence="5">Sterol regulatory element-binding protein cleavage-activating protein</fullName>
    </recommendedName>
</protein>
<evidence type="ECO:0000256" key="9">
    <source>
        <dbReference type="ARBA" id="ARBA00022737"/>
    </source>
</evidence>
<dbReference type="GO" id="GO:0000139">
    <property type="term" value="C:Golgi membrane"/>
    <property type="evidence" value="ECO:0007669"/>
    <property type="project" value="UniProtKB-SubCell"/>
</dbReference>
<dbReference type="InterPro" id="IPR011022">
    <property type="entry name" value="Arrestin_C-like"/>
</dbReference>
<evidence type="ECO:0000256" key="12">
    <source>
        <dbReference type="ARBA" id="ARBA00023034"/>
    </source>
</evidence>
<dbReference type="Proteomes" id="UP000014254">
    <property type="component" value="Unassembled WGS sequence"/>
</dbReference>
<evidence type="ECO:0000256" key="6">
    <source>
        <dbReference type="ARBA" id="ARBA00022548"/>
    </source>
</evidence>
<keyword evidence="14" id="KW-0446">Lipid-binding</keyword>
<evidence type="ECO:0000256" key="20">
    <source>
        <dbReference type="ARBA" id="ARBA00045958"/>
    </source>
</evidence>
<evidence type="ECO:0000256" key="4">
    <source>
        <dbReference type="ARBA" id="ARBA00007410"/>
    </source>
</evidence>
<name>S2JN56_MUCC1</name>
<feature type="compositionally biased region" description="Polar residues" evidence="22">
    <location>
        <begin position="1362"/>
        <end position="1373"/>
    </location>
</feature>
<feature type="transmembrane region" description="Helical" evidence="23">
    <location>
        <begin position="833"/>
        <end position="850"/>
    </location>
</feature>
<evidence type="ECO:0000256" key="2">
    <source>
        <dbReference type="ARBA" id="ARBA00004557"/>
    </source>
</evidence>
<keyword evidence="13" id="KW-0443">Lipid metabolism</keyword>
<dbReference type="GO" id="GO:0032936">
    <property type="term" value="C:SREBP-SCAP complex"/>
    <property type="evidence" value="ECO:0007669"/>
    <property type="project" value="TreeGrafter"/>
</dbReference>
<dbReference type="InterPro" id="IPR011021">
    <property type="entry name" value="Arrestin-like_N"/>
</dbReference>
<dbReference type="eggNOG" id="KOG3780">
    <property type="taxonomic scope" value="Eukaryota"/>
</dbReference>
<dbReference type="PROSITE" id="PS50082">
    <property type="entry name" value="WD_REPEATS_2"/>
    <property type="match status" value="1"/>
</dbReference>
<evidence type="ECO:0000256" key="7">
    <source>
        <dbReference type="ARBA" id="ARBA00022574"/>
    </source>
</evidence>
<dbReference type="SUPFAM" id="SSF81296">
    <property type="entry name" value="E set domains"/>
    <property type="match status" value="1"/>
</dbReference>
<dbReference type="PANTHER" id="PTHR46378">
    <property type="entry name" value="STEROL REGULATORY ELEMENT-BINDING PROTEIN CLEAVAGE-ACTIVATING PROTEIN"/>
    <property type="match status" value="1"/>
</dbReference>
<keyword evidence="6" id="KW-0153">Cholesterol metabolism</keyword>
<evidence type="ECO:0000256" key="21">
    <source>
        <dbReference type="PROSITE-ProRule" id="PRU00221"/>
    </source>
</evidence>
<dbReference type="InterPro" id="IPR001680">
    <property type="entry name" value="WD40_rpt"/>
</dbReference>
<keyword evidence="26" id="KW-1185">Reference proteome</keyword>
<dbReference type="Gene3D" id="2.130.10.10">
    <property type="entry name" value="YVTN repeat-like/Quinoprotein amine dehydrogenase"/>
    <property type="match status" value="2"/>
</dbReference>
<dbReference type="GO" id="GO:0005789">
    <property type="term" value="C:endoplasmic reticulum membrane"/>
    <property type="evidence" value="ECO:0007669"/>
    <property type="project" value="UniProtKB-SubCell"/>
</dbReference>
<dbReference type="OrthoDB" id="6510177at2759"/>
<feature type="domain" description="SSD" evidence="24">
    <location>
        <begin position="627"/>
        <end position="791"/>
    </location>
</feature>
<feature type="region of interest" description="Disordered" evidence="22">
    <location>
        <begin position="1362"/>
        <end position="1381"/>
    </location>
</feature>
<reference evidence="26" key="1">
    <citation type="submission" date="2013-05" db="EMBL/GenBank/DDBJ databases">
        <title>The Genome sequence of Mucor circinelloides f. circinelloides 1006PhL.</title>
        <authorList>
            <consortium name="The Broad Institute Genomics Platform"/>
            <person name="Cuomo C."/>
            <person name="Earl A."/>
            <person name="Findley K."/>
            <person name="Lee S.C."/>
            <person name="Walker B."/>
            <person name="Young S."/>
            <person name="Zeng Q."/>
            <person name="Gargeya S."/>
            <person name="Fitzgerald M."/>
            <person name="Haas B."/>
            <person name="Abouelleil A."/>
            <person name="Allen A.W."/>
            <person name="Alvarado L."/>
            <person name="Arachchi H.M."/>
            <person name="Berlin A.M."/>
            <person name="Chapman S.B."/>
            <person name="Gainer-Dewar J."/>
            <person name="Goldberg J."/>
            <person name="Griggs A."/>
            <person name="Gujja S."/>
            <person name="Hansen M."/>
            <person name="Howarth C."/>
            <person name="Imamovic A."/>
            <person name="Ireland A."/>
            <person name="Larimer J."/>
            <person name="McCowan C."/>
            <person name="Murphy C."/>
            <person name="Pearson M."/>
            <person name="Poon T.W."/>
            <person name="Priest M."/>
            <person name="Roberts A."/>
            <person name="Saif S."/>
            <person name="Shea T."/>
            <person name="Sisk P."/>
            <person name="Sykes S."/>
            <person name="Wortman J."/>
            <person name="Nusbaum C."/>
            <person name="Birren B."/>
        </authorList>
    </citation>
    <scope>NUCLEOTIDE SEQUENCE [LARGE SCALE GENOMIC DNA]</scope>
    <source>
        <strain evidence="26">1006PhL</strain>
    </source>
</reference>
<evidence type="ECO:0000313" key="25">
    <source>
        <dbReference type="EMBL" id="EPB84018.1"/>
    </source>
</evidence>
<dbReference type="Pfam" id="PF12349">
    <property type="entry name" value="Sterol-sensing"/>
    <property type="match status" value="1"/>
</dbReference>
<dbReference type="SUPFAM" id="SSF50978">
    <property type="entry name" value="WD40 repeat-like"/>
    <property type="match status" value="1"/>
</dbReference>
<dbReference type="Gene3D" id="2.60.40.640">
    <property type="match status" value="2"/>
</dbReference>
<dbReference type="InterPro" id="IPR057041">
    <property type="entry name" value="SCAP_N"/>
</dbReference>
<dbReference type="SMART" id="SM00320">
    <property type="entry name" value="WD40"/>
    <property type="match status" value="5"/>
</dbReference>
<keyword evidence="19" id="KW-0968">Cytoplasmic vesicle</keyword>
<evidence type="ECO:0000256" key="8">
    <source>
        <dbReference type="ARBA" id="ARBA00022692"/>
    </source>
</evidence>
<evidence type="ECO:0000256" key="22">
    <source>
        <dbReference type="SAM" id="MobiDB-lite"/>
    </source>
</evidence>
<evidence type="ECO:0000256" key="15">
    <source>
        <dbReference type="ARBA" id="ARBA00023136"/>
    </source>
</evidence>
<evidence type="ECO:0000256" key="1">
    <source>
        <dbReference type="ARBA" id="ARBA00004477"/>
    </source>
</evidence>
<dbReference type="InterPro" id="IPR053958">
    <property type="entry name" value="HMGCR/SNAP/NPC1-like_SSD"/>
</dbReference>
<evidence type="ECO:0000256" key="13">
    <source>
        <dbReference type="ARBA" id="ARBA00023098"/>
    </source>
</evidence>
<keyword evidence="7 21" id="KW-0853">WD repeat</keyword>
<dbReference type="GO" id="GO:0012507">
    <property type="term" value="C:ER to Golgi transport vesicle membrane"/>
    <property type="evidence" value="ECO:0007669"/>
    <property type="project" value="UniProtKB-SubCell"/>
</dbReference>
<dbReference type="SMART" id="SM01017">
    <property type="entry name" value="Arrestin_C"/>
    <property type="match status" value="1"/>
</dbReference>
<comment type="subcellular location">
    <subcellularLocation>
        <location evidence="2">Cytoplasmic vesicle</location>
        <location evidence="2">COPII-coated vesicle membrane</location>
        <topology evidence="2">Multi-pass membrane protein</topology>
    </subcellularLocation>
    <subcellularLocation>
        <location evidence="1">Endoplasmic reticulum membrane</location>
        <topology evidence="1">Multi-pass membrane protein</topology>
    </subcellularLocation>
    <subcellularLocation>
        <location evidence="3">Golgi apparatus membrane</location>
        <topology evidence="3">Multi-pass membrane protein</topology>
    </subcellularLocation>
</comment>
<keyword evidence="16" id="KW-1207">Sterol metabolism</keyword>
<organism evidence="25 26">
    <name type="scientific">Mucor circinelloides f. circinelloides (strain 1006PhL)</name>
    <name type="common">Mucormycosis agent</name>
    <name type="synonym">Calyptromyces circinelloides</name>
    <dbReference type="NCBI Taxonomy" id="1220926"/>
    <lineage>
        <taxon>Eukaryota</taxon>
        <taxon>Fungi</taxon>
        <taxon>Fungi incertae sedis</taxon>
        <taxon>Mucoromycota</taxon>
        <taxon>Mucoromycotina</taxon>
        <taxon>Mucoromycetes</taxon>
        <taxon>Mucorales</taxon>
        <taxon>Mucorineae</taxon>
        <taxon>Mucoraceae</taxon>
        <taxon>Mucor</taxon>
    </lineage>
</organism>
<keyword evidence="9" id="KW-0677">Repeat</keyword>
<keyword evidence="10" id="KW-0256">Endoplasmic reticulum</keyword>
<dbReference type="InterPro" id="IPR019775">
    <property type="entry name" value="WD40_repeat_CS"/>
</dbReference>
<dbReference type="InterPro" id="IPR014752">
    <property type="entry name" value="Arrestin-like_C"/>
</dbReference>
<evidence type="ECO:0000256" key="17">
    <source>
        <dbReference type="ARBA" id="ARBA00023180"/>
    </source>
</evidence>
<dbReference type="GO" id="GO:0032933">
    <property type="term" value="P:SREBP signaling pathway"/>
    <property type="evidence" value="ECO:0007669"/>
    <property type="project" value="InterPro"/>
</dbReference>
<evidence type="ECO:0000256" key="16">
    <source>
        <dbReference type="ARBA" id="ARBA00023166"/>
    </source>
</evidence>
<comment type="function">
    <text evidence="20">Escort protein required for cholesterol as well as lipid homeostasis. Regulates export of the SCAP-SREBP complex from the endoplasmic reticulum to the Golgi upon low cholesterol, thereby regulating the processing of sterol regulatory element-binding proteins (SREBPs) SREBF1/SREBP1 and SREBF2/SREBP2. At high sterol concentrations, formation of a ternary complex with INSIG (INSIG1 or INSIG2) leads to mask the ER export signal in SCAP, promoting retention of the complex in the endoplasmic reticulum. Low sterol concentrations trigger release of INSIG, a conformational change in the SSD domain of SCAP, unmasking of the ER export signal, promoting recruitment into COPII-coated vesicles and transport of the SCAP-SREBP to the Golgi: in the Golgi, SREBPs are then processed, releasing the transcription factor fragment of SREBPs from the membrane, its import into the nucleus and up-regulation of LDLR, INSIG1 and the mevalonate pathway. Binds cholesterol via its SSD domain.</text>
</comment>
<dbReference type="PROSITE" id="PS00678">
    <property type="entry name" value="WD_REPEATS_1"/>
    <property type="match status" value="1"/>
</dbReference>
<dbReference type="InterPro" id="IPR000731">
    <property type="entry name" value="SSD"/>
</dbReference>
<evidence type="ECO:0000313" key="26">
    <source>
        <dbReference type="Proteomes" id="UP000014254"/>
    </source>
</evidence>
<keyword evidence="15 23" id="KW-0472">Membrane</keyword>
<evidence type="ECO:0000256" key="18">
    <source>
        <dbReference type="ARBA" id="ARBA00023221"/>
    </source>
</evidence>
<dbReference type="STRING" id="1220926.S2JN56"/>
<dbReference type="GO" id="GO:0045540">
    <property type="term" value="P:regulation of cholesterol biosynthetic process"/>
    <property type="evidence" value="ECO:0007669"/>
    <property type="project" value="TreeGrafter"/>
</dbReference>
<evidence type="ECO:0000259" key="24">
    <source>
        <dbReference type="PROSITE" id="PS50156"/>
    </source>
</evidence>
<feature type="transmembrane region" description="Helical" evidence="23">
    <location>
        <begin position="633"/>
        <end position="651"/>
    </location>
</feature>
<keyword evidence="12" id="KW-0333">Golgi apparatus</keyword>
<evidence type="ECO:0000256" key="10">
    <source>
        <dbReference type="ARBA" id="ARBA00022824"/>
    </source>
</evidence>
<dbReference type="GO" id="GO:0008203">
    <property type="term" value="P:cholesterol metabolic process"/>
    <property type="evidence" value="ECO:0007669"/>
    <property type="project" value="UniProtKB-KW"/>
</dbReference>
<evidence type="ECO:0000256" key="14">
    <source>
        <dbReference type="ARBA" id="ARBA00023121"/>
    </source>
</evidence>
<feature type="transmembrane region" description="Helical" evidence="23">
    <location>
        <begin position="960"/>
        <end position="980"/>
    </location>
</feature>
<evidence type="ECO:0000256" key="19">
    <source>
        <dbReference type="ARBA" id="ARBA00023329"/>
    </source>
</evidence>